<reference evidence="3" key="1">
    <citation type="submission" date="2016-06" db="UniProtKB">
        <authorList>
            <consortium name="WormBaseParasite"/>
        </authorList>
    </citation>
    <scope>IDENTIFICATION</scope>
</reference>
<name>A0A183CVY9_9BILA</name>
<dbReference type="OrthoDB" id="1701437at2759"/>
<accession>A0A183CVY9</accession>
<keyword evidence="2" id="KW-1185">Reference proteome</keyword>
<organism evidence="3">
    <name type="scientific">Gongylonema pulchrum</name>
    <dbReference type="NCBI Taxonomy" id="637853"/>
    <lineage>
        <taxon>Eukaryota</taxon>
        <taxon>Metazoa</taxon>
        <taxon>Ecdysozoa</taxon>
        <taxon>Nematoda</taxon>
        <taxon>Chromadorea</taxon>
        <taxon>Rhabditida</taxon>
        <taxon>Spirurina</taxon>
        <taxon>Spiruromorpha</taxon>
        <taxon>Spiruroidea</taxon>
        <taxon>Gongylonematidae</taxon>
        <taxon>Gongylonema</taxon>
    </lineage>
</organism>
<evidence type="ECO:0000313" key="3">
    <source>
        <dbReference type="WBParaSite" id="GPUH_0000063001-mRNA-1"/>
    </source>
</evidence>
<dbReference type="EMBL" id="UYRT01000601">
    <property type="protein sequence ID" value="VDK28428.1"/>
    <property type="molecule type" value="Genomic_DNA"/>
</dbReference>
<dbReference type="WBParaSite" id="GPUH_0000063001-mRNA-1">
    <property type="protein sequence ID" value="GPUH_0000063001-mRNA-1"/>
    <property type="gene ID" value="GPUH_0000063001"/>
</dbReference>
<gene>
    <name evidence="1" type="ORF">GPUH_LOCUS630</name>
</gene>
<dbReference type="Proteomes" id="UP000271098">
    <property type="component" value="Unassembled WGS sequence"/>
</dbReference>
<reference evidence="1 2" key="2">
    <citation type="submission" date="2018-11" db="EMBL/GenBank/DDBJ databases">
        <authorList>
            <consortium name="Pathogen Informatics"/>
        </authorList>
    </citation>
    <scope>NUCLEOTIDE SEQUENCE [LARGE SCALE GENOMIC DNA]</scope>
</reference>
<dbReference type="AlphaFoldDB" id="A0A183CVY9"/>
<evidence type="ECO:0000313" key="1">
    <source>
        <dbReference type="EMBL" id="VDK28428.1"/>
    </source>
</evidence>
<sequence length="110" mass="12335">MLANLISVQSASVLDFSSFNRKLIWCAFRDLLIFSISLKIIFWRTTRYKKEEGEYADPLSVMCTGCGKSSVIPVQNVLCKHISCYTCFHTGDFACVACGGVARSDSFRFL</sequence>
<evidence type="ECO:0000313" key="2">
    <source>
        <dbReference type="Proteomes" id="UP000271098"/>
    </source>
</evidence>
<proteinExistence type="predicted"/>
<protein>
    <submittedName>
        <fullName evidence="3">RING-type domain-containing protein</fullName>
    </submittedName>
</protein>